<accession>A0A0P7AUM5</accession>
<evidence type="ECO:0000313" key="3">
    <source>
        <dbReference type="Proteomes" id="UP000050424"/>
    </source>
</evidence>
<protein>
    <submittedName>
        <fullName evidence="2">Uncharacterized protein</fullName>
    </submittedName>
</protein>
<dbReference type="OrthoDB" id="3439512at2759"/>
<dbReference type="STRING" id="78410.A0A0P7AUM5"/>
<dbReference type="AlphaFoldDB" id="A0A0P7AUM5"/>
<dbReference type="EMBL" id="LKCW01000062">
    <property type="protein sequence ID" value="KPM41573.1"/>
    <property type="molecule type" value="Genomic_DNA"/>
</dbReference>
<sequence length="1125" mass="124305">MSEYVEFYVSCNPPLVPNGVSSVITHIREELQSKVVEILYEPEIPWFKLITTSEDQVEVTTRLESDLGRILEEETDLIDEEYSDAPDVEGDDIEPRADVDILPDEPQVIPWSLYQYHKYGYFQKCEDEFPEHIKNLPYKAVWRGLESFDTLTISSLLSNFDFLWARPDLVSGLQNVEELTKCRITHNLSGNLIYIGSGVDASCIAAAIRKLENLLSFHNSFAAYSSHLVFTESEDTQKLSFRWLTHVGLDKLTYVNDPFSGEQREGQLLNRACIRVDVVNARGHLEVDKTVYPVGSELHGSFYPTNRAFADFKYRVKPADSGPISEPNCSFPMFAAQQQQCARSSQAMPEAGSNALVTTSTRSKNPLTSGIFSALEVQSTKASDSFNEKNTAKTQQVESTSDYEVPRRSNVIFTPKQLLRTSIKTACQRAAASVHVPMTTADTLTSWIDEVEAIGLRPPPDCLPELQPGTLTDSTTSLVDDLLIDLEHETESLTRPRNGDSSALGTNQLLGPGDLIHFGEITTSPIAKVLPQAAGTVSLLDSRAPPGLSYGMFAPMNLLSLDQNQPHSQAIPESVSPRTGVHGNNLMDSSGPPIYTLALMDNPPASVSETDGDLEARENDVVPTFGKIESNEKKLYNTMIQRAAPKQTWASIASQPKSQSKEDKPFFGANVATRILPGPTAGPRELVGQGVAKRPAKTISLREMPGHRKGPSVRTATSSDQGNKASPDGNKSNTPRSFGANALKAKSQQINPPNGGRKTVPGMDAEPTGQPDFSAAIIEALRNAETKAQDLLKLLQVTPGHIQVEAKLGRICVDVEQSLVNLGEGPSWGIKQVIERLNSADDDTSRDEQIGFHPILTTNGAEADLLPGMALAQGLPWTLFEKQVCYIISCKNKDDYNQMVIEMDASTFQHICQSPRQELPGLFIHCAKRAWDMKLSVSRAGFSEVPAEFRHFAECFVKSLDISIDNGGQVVIAAKPDETSRWYVEGMHIRHLAKYRSSPKSLNYLAVVMTRVVRKVGQSYYHGTTRQASSPGQGTLDQWFEASIRSTRAEELLKENIGLEFGNKTAWTLDQFRKQDIIKALCKPAMEMVNQMDQIGQTNHHNEGPKFGRRGLKTLPNSDKDYVFW</sequence>
<reference evidence="2 3" key="1">
    <citation type="submission" date="2015-09" db="EMBL/GenBank/DDBJ databases">
        <title>Draft genome of a European isolate of the apple canker pathogen Neonectria ditissima.</title>
        <authorList>
            <person name="Gomez-Cortecero A."/>
            <person name="Harrison R.J."/>
            <person name="Armitage A.D."/>
        </authorList>
    </citation>
    <scope>NUCLEOTIDE SEQUENCE [LARGE SCALE GENOMIC DNA]</scope>
    <source>
        <strain evidence="2 3">R09/05</strain>
    </source>
</reference>
<organism evidence="2 3">
    <name type="scientific">Neonectria ditissima</name>
    <dbReference type="NCBI Taxonomy" id="78410"/>
    <lineage>
        <taxon>Eukaryota</taxon>
        <taxon>Fungi</taxon>
        <taxon>Dikarya</taxon>
        <taxon>Ascomycota</taxon>
        <taxon>Pezizomycotina</taxon>
        <taxon>Sordariomycetes</taxon>
        <taxon>Hypocreomycetidae</taxon>
        <taxon>Hypocreales</taxon>
        <taxon>Nectriaceae</taxon>
        <taxon>Neonectria</taxon>
    </lineage>
</organism>
<feature type="region of interest" description="Disordered" evidence="1">
    <location>
        <begin position="673"/>
        <end position="764"/>
    </location>
</feature>
<gene>
    <name evidence="2" type="ORF">AK830_g4992</name>
</gene>
<name>A0A0P7AUM5_9HYPO</name>
<evidence type="ECO:0000313" key="2">
    <source>
        <dbReference type="EMBL" id="KPM41573.1"/>
    </source>
</evidence>
<proteinExistence type="predicted"/>
<feature type="compositionally biased region" description="Polar residues" evidence="1">
    <location>
        <begin position="714"/>
        <end position="736"/>
    </location>
</feature>
<dbReference type="Proteomes" id="UP000050424">
    <property type="component" value="Unassembled WGS sequence"/>
</dbReference>
<comment type="caution">
    <text evidence="2">The sequence shown here is derived from an EMBL/GenBank/DDBJ whole genome shotgun (WGS) entry which is preliminary data.</text>
</comment>
<evidence type="ECO:0000256" key="1">
    <source>
        <dbReference type="SAM" id="MobiDB-lite"/>
    </source>
</evidence>
<keyword evidence="3" id="KW-1185">Reference proteome</keyword>